<dbReference type="GO" id="GO:0006508">
    <property type="term" value="P:proteolysis"/>
    <property type="evidence" value="ECO:0007669"/>
    <property type="project" value="UniProtKB-KW"/>
</dbReference>
<dbReference type="Gene3D" id="2.60.120.200">
    <property type="match status" value="1"/>
</dbReference>
<comment type="cofactor">
    <cofactor evidence="10 11">
        <name>Zn(2+)</name>
        <dbReference type="ChEBI" id="CHEBI:29105"/>
    </cofactor>
    <text evidence="10 11">Binds 1 zinc ion per subunit.</text>
</comment>
<evidence type="ECO:0000256" key="4">
    <source>
        <dbReference type="ARBA" id="ARBA00022801"/>
    </source>
</evidence>
<feature type="binding site" evidence="10">
    <location>
        <position position="175"/>
    </location>
    <ligand>
        <name>Zn(2+)</name>
        <dbReference type="ChEBI" id="CHEBI:29105"/>
        <note>catalytic</note>
    </ligand>
</feature>
<dbReference type="FunFam" id="2.20.100.10:FF:000002">
    <property type="entry name" value="Unc-5 netrin receptor C"/>
    <property type="match status" value="1"/>
</dbReference>
<dbReference type="InterPro" id="IPR000998">
    <property type="entry name" value="MAM_dom"/>
</dbReference>
<dbReference type="SMART" id="SM00235">
    <property type="entry name" value="ZnMc"/>
    <property type="match status" value="1"/>
</dbReference>
<name>A0A7G7WYT0_9CNID</name>
<evidence type="ECO:0000256" key="10">
    <source>
        <dbReference type="PROSITE-ProRule" id="PRU01211"/>
    </source>
</evidence>
<dbReference type="PROSITE" id="PS51670">
    <property type="entry name" value="SHKT"/>
    <property type="match status" value="2"/>
</dbReference>
<evidence type="ECO:0000259" key="12">
    <source>
        <dbReference type="PROSITE" id="PS50060"/>
    </source>
</evidence>
<keyword evidence="4 10" id="KW-0378">Hydrolase</keyword>
<keyword evidence="11" id="KW-0732">Signal</keyword>
<proteinExistence type="evidence at transcript level"/>
<feature type="active site" evidence="10">
    <location>
        <position position="166"/>
    </location>
</feature>
<dbReference type="SUPFAM" id="SSF55486">
    <property type="entry name" value="Metalloproteases ('zincins'), catalytic domain"/>
    <property type="match status" value="1"/>
</dbReference>
<dbReference type="InterPro" id="IPR003582">
    <property type="entry name" value="ShKT_dom"/>
</dbReference>
<dbReference type="InterPro" id="IPR006026">
    <property type="entry name" value="Peptidase_Metallo"/>
</dbReference>
<keyword evidence="8" id="KW-0325">Glycoprotein</keyword>
<feature type="signal peptide" evidence="11">
    <location>
        <begin position="1"/>
        <end position="18"/>
    </location>
</feature>
<dbReference type="SMART" id="SM00137">
    <property type="entry name" value="MAM"/>
    <property type="match status" value="1"/>
</dbReference>
<dbReference type="AlphaFoldDB" id="A0A7G7WYT0"/>
<dbReference type="Pfam" id="PF00090">
    <property type="entry name" value="TSP_1"/>
    <property type="match status" value="1"/>
</dbReference>
<evidence type="ECO:0000256" key="11">
    <source>
        <dbReference type="RuleBase" id="RU361183"/>
    </source>
</evidence>
<feature type="binding site" evidence="10">
    <location>
        <position position="165"/>
    </location>
    <ligand>
        <name>Zn(2+)</name>
        <dbReference type="ChEBI" id="CHEBI:29105"/>
        <note>catalytic</note>
    </ligand>
</feature>
<dbReference type="InterPro" id="IPR034035">
    <property type="entry name" value="Astacin-like_dom"/>
</dbReference>
<feature type="domain" description="ShKT" evidence="13">
    <location>
        <begin position="546"/>
        <end position="582"/>
    </location>
</feature>
<keyword evidence="5 10" id="KW-0862">Zinc</keyword>
<dbReference type="Pfam" id="PF01400">
    <property type="entry name" value="Astacin"/>
    <property type="match status" value="1"/>
</dbReference>
<dbReference type="EC" id="3.4.24.-" evidence="11"/>
<dbReference type="InterPro" id="IPR013320">
    <property type="entry name" value="ConA-like_dom_sf"/>
</dbReference>
<dbReference type="Pfam" id="PF01549">
    <property type="entry name" value="ShK"/>
    <property type="match status" value="3"/>
</dbReference>
<dbReference type="SUPFAM" id="SSF49899">
    <property type="entry name" value="Concanavalin A-like lectins/glucanases"/>
    <property type="match status" value="1"/>
</dbReference>
<evidence type="ECO:0000256" key="8">
    <source>
        <dbReference type="ARBA" id="ARBA00023180"/>
    </source>
</evidence>
<feature type="domain" description="Peptidase M12A" evidence="14">
    <location>
        <begin position="73"/>
        <end position="268"/>
    </location>
</feature>
<reference evidence="15" key="2">
    <citation type="submission" date="2020-07" db="EMBL/GenBank/DDBJ databases">
        <authorList>
            <person name="Klompen A.L."/>
            <person name="Macrander J."/>
            <person name="Reitzel A.M."/>
            <person name="Stampar S.N."/>
        </authorList>
    </citation>
    <scope>NUCLEOTIDE SEQUENCE</scope>
</reference>
<comment type="caution">
    <text evidence="9">Lacks conserved residue(s) required for the propagation of feature annotation.</text>
</comment>
<feature type="disulfide bond" evidence="10">
    <location>
        <begin position="135"/>
        <end position="157"/>
    </location>
</feature>
<comment type="function">
    <text evidence="1">Metalloprotease.</text>
</comment>
<dbReference type="Gene3D" id="3.40.390.10">
    <property type="entry name" value="Collagenase (Catalytic Domain)"/>
    <property type="match status" value="1"/>
</dbReference>
<dbReference type="GO" id="GO:0016020">
    <property type="term" value="C:membrane"/>
    <property type="evidence" value="ECO:0007669"/>
    <property type="project" value="InterPro"/>
</dbReference>
<feature type="binding site" evidence="10">
    <location>
        <position position="169"/>
    </location>
    <ligand>
        <name>Zn(2+)</name>
        <dbReference type="ChEBI" id="CHEBI:29105"/>
        <note>catalytic</note>
    </ligand>
</feature>
<evidence type="ECO:0000259" key="14">
    <source>
        <dbReference type="PROSITE" id="PS51864"/>
    </source>
</evidence>
<feature type="chain" id="PRO_5029034056" description="Metalloendopeptidase" evidence="11">
    <location>
        <begin position="19"/>
        <end position="654"/>
    </location>
</feature>
<dbReference type="PANTHER" id="PTHR10127:SF780">
    <property type="entry name" value="METALLOENDOPEPTIDASE"/>
    <property type="match status" value="1"/>
</dbReference>
<dbReference type="GO" id="GO:0008270">
    <property type="term" value="F:zinc ion binding"/>
    <property type="evidence" value="ECO:0007669"/>
    <property type="project" value="UniProtKB-UniRule"/>
</dbReference>
<dbReference type="PROSITE" id="PS51864">
    <property type="entry name" value="ASTACIN"/>
    <property type="match status" value="1"/>
</dbReference>
<evidence type="ECO:0000256" key="3">
    <source>
        <dbReference type="ARBA" id="ARBA00022723"/>
    </source>
</evidence>
<dbReference type="PRINTS" id="PR00480">
    <property type="entry name" value="ASTACIN"/>
</dbReference>
<dbReference type="PANTHER" id="PTHR10127">
    <property type="entry name" value="DISCOIDIN, CUB, EGF, LAMININ , AND ZINC METALLOPROTEASE DOMAIN CONTAINING"/>
    <property type="match status" value="1"/>
</dbReference>
<dbReference type="Pfam" id="PF00629">
    <property type="entry name" value="MAM"/>
    <property type="match status" value="1"/>
</dbReference>
<organism evidence="15">
    <name type="scientific">Pachycerianthus maua</name>
    <dbReference type="NCBI Taxonomy" id="2736681"/>
    <lineage>
        <taxon>Eukaryota</taxon>
        <taxon>Metazoa</taxon>
        <taxon>Cnidaria</taxon>
        <taxon>Anthozoa</taxon>
        <taxon>Ceriantharia</taxon>
        <taxon>Spirularia</taxon>
        <taxon>Cerianthidae</taxon>
        <taxon>Pachycerianthus</taxon>
    </lineage>
</organism>
<feature type="domain" description="MAM" evidence="12">
    <location>
        <begin position="389"/>
        <end position="548"/>
    </location>
</feature>
<keyword evidence="6 10" id="KW-0482">Metalloprotease</keyword>
<evidence type="ECO:0000256" key="7">
    <source>
        <dbReference type="ARBA" id="ARBA00023157"/>
    </source>
</evidence>
<dbReference type="InterPro" id="IPR024079">
    <property type="entry name" value="MetalloPept_cat_dom_sf"/>
</dbReference>
<dbReference type="PROSITE" id="PS50060">
    <property type="entry name" value="MAM_2"/>
    <property type="match status" value="1"/>
</dbReference>
<sequence length="654" mass="73967">MARFQVVITLVLIGPIFASSIQEDERGEDHSSTGSIFKSNHAEGNDALFQGDINMESWELEDVKKHHVVDKRNVLRSRKYLWTDRIIPYVIDSSLSQAAATIKDALYELEKHTCLRFVPRTYQGNYINYKYLDGCWSRVGKIYWKEAEQEISLGKGCDKKGTIIHETMHALGFWHEQSRPDRRNYVKVLWENIQDGMEDQFDRYSDDYVNTLGLDYDLDSIMHYGKKSFSVDGVKQTLEAIGDPTRDLGGNTLTNADINKINAVYDCGTTSYGWTQWSSFTPCDVYCRKERQRYCYHYGNKKMCGGAVNDYGIESQIIDCTTAECPIPRDGHWSRWSKWGDCSVTCNDGKRERTRKCDDPAPMHGGKDCIGDDILKGICVMPRCRLDFDDTEFTNGNMGMWSAVYSGFKLQWKVTNLPTNKANTGVFSDHTDGKGYYLLMDTASAVAGDKARIESYWMSGGTPQCLKLHYSMHGSSQGSLRVVMKVPGNPEWYILYLTGDQGPGWKYATANVDVTGSYMLAIEAVAGGNWYSDVTIDDIYLDNGPCDCQDTYFQCVTWHSKGECTKNPTFMNMYCKKTCGVCNCHDSDTRCAKWASQGECQSNPAYMEVKCTLSCGACACHDDDTSCTYWANNGECTKSANYMNKYCKKSCKIC</sequence>
<dbReference type="InterPro" id="IPR036383">
    <property type="entry name" value="TSP1_rpt_sf"/>
</dbReference>
<dbReference type="InterPro" id="IPR000884">
    <property type="entry name" value="TSP1_rpt"/>
</dbReference>
<keyword evidence="7 10" id="KW-1015">Disulfide bond</keyword>
<evidence type="ECO:0000256" key="5">
    <source>
        <dbReference type="ARBA" id="ARBA00022833"/>
    </source>
</evidence>
<dbReference type="InterPro" id="IPR001506">
    <property type="entry name" value="Peptidase_M12A"/>
</dbReference>
<evidence type="ECO:0000256" key="9">
    <source>
        <dbReference type="PROSITE-ProRule" id="PRU01005"/>
    </source>
</evidence>
<dbReference type="SUPFAM" id="SSF82895">
    <property type="entry name" value="TSP-1 type 1 repeat"/>
    <property type="match status" value="1"/>
</dbReference>
<dbReference type="CDD" id="cd06263">
    <property type="entry name" value="MAM"/>
    <property type="match status" value="1"/>
</dbReference>
<dbReference type="PROSITE" id="PS50092">
    <property type="entry name" value="TSP1"/>
    <property type="match status" value="1"/>
</dbReference>
<keyword evidence="2 10" id="KW-0645">Protease</keyword>
<evidence type="ECO:0000256" key="6">
    <source>
        <dbReference type="ARBA" id="ARBA00023049"/>
    </source>
</evidence>
<evidence type="ECO:0000256" key="1">
    <source>
        <dbReference type="ARBA" id="ARBA00002657"/>
    </source>
</evidence>
<dbReference type="GO" id="GO:0004222">
    <property type="term" value="F:metalloendopeptidase activity"/>
    <property type="evidence" value="ECO:0007669"/>
    <property type="project" value="UniProtKB-UniRule"/>
</dbReference>
<evidence type="ECO:0000259" key="13">
    <source>
        <dbReference type="PROSITE" id="PS51670"/>
    </source>
</evidence>
<protein>
    <recommendedName>
        <fullName evidence="11">Metalloendopeptidase</fullName>
        <ecNumber evidence="11">3.4.24.-</ecNumber>
    </recommendedName>
</protein>
<dbReference type="CDD" id="cd04280">
    <property type="entry name" value="ZnMc_astacin_like"/>
    <property type="match status" value="1"/>
</dbReference>
<evidence type="ECO:0000313" key="15">
    <source>
        <dbReference type="EMBL" id="QNH72419.1"/>
    </source>
</evidence>
<dbReference type="SMART" id="SM00209">
    <property type="entry name" value="TSP1"/>
    <property type="match status" value="2"/>
</dbReference>
<dbReference type="EMBL" id="MT747485">
    <property type="protein sequence ID" value="QNH72419.1"/>
    <property type="molecule type" value="mRNA"/>
</dbReference>
<accession>A0A7G7WYT0</accession>
<keyword evidence="3 10" id="KW-0479">Metal-binding</keyword>
<feature type="domain" description="ShKT" evidence="13">
    <location>
        <begin position="618"/>
        <end position="654"/>
    </location>
</feature>
<dbReference type="Gene3D" id="2.20.100.10">
    <property type="entry name" value="Thrombospondin type-1 (TSP1) repeat"/>
    <property type="match status" value="1"/>
</dbReference>
<dbReference type="SMART" id="SM00254">
    <property type="entry name" value="ShKT"/>
    <property type="match status" value="3"/>
</dbReference>
<evidence type="ECO:0000256" key="2">
    <source>
        <dbReference type="ARBA" id="ARBA00022670"/>
    </source>
</evidence>
<reference evidence="15" key="1">
    <citation type="journal article" date="2020" name="Mar. Drugs">
        <title>Transcriptomic Analysis of Four Cerianthid (Cnidaria, Ceriantharia) Venoms.</title>
        <authorList>
            <person name="Klompen A.M.L."/>
            <person name="Macrander J."/>
            <person name="Reitzel A.M."/>
            <person name="Stampar S.N."/>
        </authorList>
    </citation>
    <scope>NUCLEOTIDE SEQUENCE</scope>
</reference>